<accession>A0ABX6XRU2</accession>
<dbReference type="InterPro" id="IPR036520">
    <property type="entry name" value="UPF0759_sf"/>
</dbReference>
<dbReference type="EMBL" id="CP065720">
    <property type="protein sequence ID" value="QPT16754.1"/>
    <property type="molecule type" value="Genomic_DNA"/>
</dbReference>
<dbReference type="RefSeq" id="WP_102841073.1">
    <property type="nucleotide sequence ID" value="NZ_CP065720.1"/>
</dbReference>
<gene>
    <name evidence="1" type="ORF">I6G34_15145</name>
</gene>
<reference evidence="1 2" key="1">
    <citation type="submission" date="2020-12" db="EMBL/GenBank/DDBJ databases">
        <title>FDA dAtabase for Regulatory Grade micrObial Sequences (FDA-ARGOS): Supporting development and validation of Infectious Disease Dx tests.</title>
        <authorList>
            <person name="Sproer C."/>
            <person name="Gronow S."/>
            <person name="Severitt S."/>
            <person name="Schroder I."/>
            <person name="Tallon L."/>
            <person name="Sadzewicz L."/>
            <person name="Zhao X."/>
            <person name="Boylan J."/>
            <person name="Ott S."/>
            <person name="Bowen H."/>
            <person name="Vavikolanu K."/>
            <person name="Mehta A."/>
            <person name="Aluvathingal J."/>
            <person name="Nadendla S."/>
            <person name="Lowell S."/>
            <person name="Myers T."/>
            <person name="Yan Y."/>
            <person name="Sichtig H."/>
        </authorList>
    </citation>
    <scope>NUCLEOTIDE SEQUENCE [LARGE SCALE GENOMIC DNA]</scope>
    <source>
        <strain evidence="1 2">FDAARGOS_877</strain>
    </source>
</reference>
<protein>
    <submittedName>
        <fullName evidence="1">DUF72 domain-containing protein</fullName>
    </submittedName>
</protein>
<dbReference type="GeneID" id="75214658"/>
<sequence length="305" mass="35145">MAGIHIGISGWRYAPWRGDFYPKGLTQKKELRFASRAVSSIEINGSFYSLQTPERYADWYADTPKGFVFSVKGPRYITHVRRLREVDGALANFFASGIFRLKEKLGPILWQFPPSFKFDPALFEAFLRQLPHDTEAALAIARDCEARMEGRSYLSVDRKRRMRHAVEIRNASFVDPAFVELLRKYQVALVVADTAGKWPHHEDLTSDFVYIRLHGAEELYTSGYTDAALDEWRRRIESWNAGSQPDDARLISSKKPRRRASRQVYCYFDNDVKVRAPYDARQLLHRLGLDEHLQVSPGKLEGAID</sequence>
<evidence type="ECO:0000313" key="1">
    <source>
        <dbReference type="EMBL" id="QPT16754.1"/>
    </source>
</evidence>
<name>A0ABX6XRU2_9GAMM</name>
<dbReference type="Gene3D" id="3.20.20.410">
    <property type="entry name" value="Protein of unknown function UPF0759"/>
    <property type="match status" value="1"/>
</dbReference>
<dbReference type="PANTHER" id="PTHR30348:SF4">
    <property type="entry name" value="DUF72 DOMAIN-CONTAINING PROTEIN"/>
    <property type="match status" value="1"/>
</dbReference>
<dbReference type="InterPro" id="IPR002763">
    <property type="entry name" value="DUF72"/>
</dbReference>
<proteinExistence type="predicted"/>
<dbReference type="Proteomes" id="UP000595058">
    <property type="component" value="Chromosome"/>
</dbReference>
<dbReference type="PANTHER" id="PTHR30348">
    <property type="entry name" value="UNCHARACTERIZED PROTEIN YECE"/>
    <property type="match status" value="1"/>
</dbReference>
<dbReference type="SUPFAM" id="SSF117396">
    <property type="entry name" value="TM1631-like"/>
    <property type="match status" value="1"/>
</dbReference>
<organism evidence="1 2">
    <name type="scientific">Stutzerimonas frequens</name>
    <dbReference type="NCBI Taxonomy" id="2968969"/>
    <lineage>
        <taxon>Bacteria</taxon>
        <taxon>Pseudomonadati</taxon>
        <taxon>Pseudomonadota</taxon>
        <taxon>Gammaproteobacteria</taxon>
        <taxon>Pseudomonadales</taxon>
        <taxon>Pseudomonadaceae</taxon>
        <taxon>Stutzerimonas</taxon>
    </lineage>
</organism>
<evidence type="ECO:0000313" key="2">
    <source>
        <dbReference type="Proteomes" id="UP000595058"/>
    </source>
</evidence>
<dbReference type="Pfam" id="PF01904">
    <property type="entry name" value="DUF72"/>
    <property type="match status" value="1"/>
</dbReference>
<keyword evidence="2" id="KW-1185">Reference proteome</keyword>